<feature type="binding site" evidence="1">
    <location>
        <position position="11"/>
    </location>
    <ligand>
        <name>Zn(2+)</name>
        <dbReference type="ChEBI" id="CHEBI:29105"/>
    </ligand>
</feature>
<evidence type="ECO:0000259" key="2">
    <source>
        <dbReference type="PROSITE" id="PS51915"/>
    </source>
</evidence>
<protein>
    <submittedName>
        <fullName evidence="3">Zinc-finger associated domain (Zf-AD)</fullName>
    </submittedName>
</protein>
<gene>
    <name evidence="3" type="ORF">QE152_g23461</name>
</gene>
<dbReference type="Proteomes" id="UP001458880">
    <property type="component" value="Unassembled WGS sequence"/>
</dbReference>
<name>A0AAW1KH51_POPJA</name>
<sequence length="250" mass="28184">MNTLFNTSEYCRACLRTECLLNPTSTIDTDNIKLGEKLNSCVSEICWLKEDFIQLICSNCIDKLRIAYDFRILCLQSDNTLQQYLNEPKDITNVPTYADITNFELANNIVTLDTNTLRTDKPLESSTSELLNLKHFLDGTVHITKPAMVTSDSHNSRSAALDLDSVATVGFVKNNKIIKRIILSTKSVKTQTQPLPQYPSLTPAAARLESVKNKPTIVIDDPYKYSCQACGKKILSHILYVHISYSQYHL</sequence>
<organism evidence="3 4">
    <name type="scientific">Popillia japonica</name>
    <name type="common">Japanese beetle</name>
    <dbReference type="NCBI Taxonomy" id="7064"/>
    <lineage>
        <taxon>Eukaryota</taxon>
        <taxon>Metazoa</taxon>
        <taxon>Ecdysozoa</taxon>
        <taxon>Arthropoda</taxon>
        <taxon>Hexapoda</taxon>
        <taxon>Insecta</taxon>
        <taxon>Pterygota</taxon>
        <taxon>Neoptera</taxon>
        <taxon>Endopterygota</taxon>
        <taxon>Coleoptera</taxon>
        <taxon>Polyphaga</taxon>
        <taxon>Scarabaeiformia</taxon>
        <taxon>Scarabaeidae</taxon>
        <taxon>Rutelinae</taxon>
        <taxon>Popillia</taxon>
    </lineage>
</organism>
<accession>A0AAW1KH51</accession>
<evidence type="ECO:0000313" key="4">
    <source>
        <dbReference type="Proteomes" id="UP001458880"/>
    </source>
</evidence>
<feature type="binding site" evidence="1">
    <location>
        <position position="14"/>
    </location>
    <ligand>
        <name>Zn(2+)</name>
        <dbReference type="ChEBI" id="CHEBI:29105"/>
    </ligand>
</feature>
<comment type="caution">
    <text evidence="3">The sequence shown here is derived from an EMBL/GenBank/DDBJ whole genome shotgun (WGS) entry which is preliminary data.</text>
</comment>
<dbReference type="Pfam" id="PF07776">
    <property type="entry name" value="zf-AD"/>
    <property type="match status" value="1"/>
</dbReference>
<proteinExistence type="predicted"/>
<dbReference type="EMBL" id="JASPKY010000234">
    <property type="protein sequence ID" value="KAK9717957.1"/>
    <property type="molecule type" value="Genomic_DNA"/>
</dbReference>
<dbReference type="PROSITE" id="PS51915">
    <property type="entry name" value="ZAD"/>
    <property type="match status" value="1"/>
</dbReference>
<keyword evidence="1" id="KW-0479">Metal-binding</keyword>
<dbReference type="InterPro" id="IPR012934">
    <property type="entry name" value="Znf_AD"/>
</dbReference>
<keyword evidence="4" id="KW-1185">Reference proteome</keyword>
<dbReference type="GO" id="GO:0005634">
    <property type="term" value="C:nucleus"/>
    <property type="evidence" value="ECO:0007669"/>
    <property type="project" value="InterPro"/>
</dbReference>
<evidence type="ECO:0000256" key="1">
    <source>
        <dbReference type="PROSITE-ProRule" id="PRU01263"/>
    </source>
</evidence>
<feature type="domain" description="ZAD" evidence="2">
    <location>
        <begin position="9"/>
        <end position="84"/>
    </location>
</feature>
<keyword evidence="1" id="KW-0862">Zinc</keyword>
<dbReference type="GO" id="GO:0008270">
    <property type="term" value="F:zinc ion binding"/>
    <property type="evidence" value="ECO:0007669"/>
    <property type="project" value="UniProtKB-UniRule"/>
</dbReference>
<evidence type="ECO:0000313" key="3">
    <source>
        <dbReference type="EMBL" id="KAK9717957.1"/>
    </source>
</evidence>
<reference evidence="3 4" key="1">
    <citation type="journal article" date="2024" name="BMC Genomics">
        <title>De novo assembly and annotation of Popillia japonica's genome with initial clues to its potential as an invasive pest.</title>
        <authorList>
            <person name="Cucini C."/>
            <person name="Boschi S."/>
            <person name="Funari R."/>
            <person name="Cardaioli E."/>
            <person name="Iannotti N."/>
            <person name="Marturano G."/>
            <person name="Paoli F."/>
            <person name="Bruttini M."/>
            <person name="Carapelli A."/>
            <person name="Frati F."/>
            <person name="Nardi F."/>
        </authorList>
    </citation>
    <scope>NUCLEOTIDE SEQUENCE [LARGE SCALE GENOMIC DNA]</scope>
    <source>
        <strain evidence="3">DMR45628</strain>
    </source>
</reference>
<dbReference type="SUPFAM" id="SSF57716">
    <property type="entry name" value="Glucocorticoid receptor-like (DNA-binding domain)"/>
    <property type="match status" value="1"/>
</dbReference>
<dbReference type="SMART" id="SM00868">
    <property type="entry name" value="zf-AD"/>
    <property type="match status" value="1"/>
</dbReference>
<dbReference type="AlphaFoldDB" id="A0AAW1KH51"/>
<keyword evidence="1 3" id="KW-0863">Zinc-finger</keyword>
<feature type="binding site" evidence="1">
    <location>
        <position position="60"/>
    </location>
    <ligand>
        <name>Zn(2+)</name>
        <dbReference type="ChEBI" id="CHEBI:29105"/>
    </ligand>
</feature>
<feature type="binding site" evidence="1">
    <location>
        <position position="57"/>
    </location>
    <ligand>
        <name>Zn(2+)</name>
        <dbReference type="ChEBI" id="CHEBI:29105"/>
    </ligand>
</feature>